<evidence type="ECO:0008006" key="4">
    <source>
        <dbReference type="Google" id="ProtNLM"/>
    </source>
</evidence>
<evidence type="ECO:0000313" key="2">
    <source>
        <dbReference type="EMBL" id="RAL37287.1"/>
    </source>
</evidence>
<keyword evidence="3" id="KW-1185">Reference proteome</keyword>
<dbReference type="EMBL" id="NQVE01000217">
    <property type="protein sequence ID" value="RAL37287.1"/>
    <property type="molecule type" value="Genomic_DNA"/>
</dbReference>
<name>A0A328CVC4_9ASTE</name>
<feature type="chain" id="PRO_5016298233" description="Prolamin-like domain-containing protein" evidence="1">
    <location>
        <begin position="31"/>
        <end position="136"/>
    </location>
</feature>
<evidence type="ECO:0000313" key="3">
    <source>
        <dbReference type="Proteomes" id="UP000249390"/>
    </source>
</evidence>
<dbReference type="Proteomes" id="UP000249390">
    <property type="component" value="Unassembled WGS sequence"/>
</dbReference>
<protein>
    <recommendedName>
        <fullName evidence="4">Prolamin-like domain-containing protein</fullName>
    </recommendedName>
</protein>
<dbReference type="AlphaFoldDB" id="A0A328CVC4"/>
<sequence length="136" mass="14881">MASSLASTSMLFLTVSTYLAIIMLIPPTKSLNNNNNNNNNNNVPKLVDRRRCWGGDWMDEDMEGCIAEANAFLGRELLSAANNANNGGLPSSPRLSLSLSTTCCMAFNEMVDRCAKDGFAFEVFIPPLVKEYCGFN</sequence>
<feature type="signal peptide" evidence="1">
    <location>
        <begin position="1"/>
        <end position="30"/>
    </location>
</feature>
<gene>
    <name evidence="2" type="ORF">DM860_004209</name>
</gene>
<keyword evidence="1" id="KW-0732">Signal</keyword>
<comment type="caution">
    <text evidence="2">The sequence shown here is derived from an EMBL/GenBank/DDBJ whole genome shotgun (WGS) entry which is preliminary data.</text>
</comment>
<evidence type="ECO:0000256" key="1">
    <source>
        <dbReference type="SAM" id="SignalP"/>
    </source>
</evidence>
<proteinExistence type="predicted"/>
<organism evidence="2 3">
    <name type="scientific">Cuscuta australis</name>
    <dbReference type="NCBI Taxonomy" id="267555"/>
    <lineage>
        <taxon>Eukaryota</taxon>
        <taxon>Viridiplantae</taxon>
        <taxon>Streptophyta</taxon>
        <taxon>Embryophyta</taxon>
        <taxon>Tracheophyta</taxon>
        <taxon>Spermatophyta</taxon>
        <taxon>Magnoliopsida</taxon>
        <taxon>eudicotyledons</taxon>
        <taxon>Gunneridae</taxon>
        <taxon>Pentapetalae</taxon>
        <taxon>asterids</taxon>
        <taxon>lamiids</taxon>
        <taxon>Solanales</taxon>
        <taxon>Convolvulaceae</taxon>
        <taxon>Cuscuteae</taxon>
        <taxon>Cuscuta</taxon>
        <taxon>Cuscuta subgen. Grammica</taxon>
        <taxon>Cuscuta sect. Cleistogrammica</taxon>
    </lineage>
</organism>
<accession>A0A328CVC4</accession>
<reference evidence="2 3" key="1">
    <citation type="submission" date="2018-06" db="EMBL/GenBank/DDBJ databases">
        <title>The Genome of Cuscuta australis (Dodder) Provides Insight into the Evolution of Plant Parasitism.</title>
        <authorList>
            <person name="Liu H."/>
        </authorList>
    </citation>
    <scope>NUCLEOTIDE SEQUENCE [LARGE SCALE GENOMIC DNA]</scope>
    <source>
        <strain evidence="3">cv. Yunnan</strain>
        <tissue evidence="2">Vines</tissue>
    </source>
</reference>